<dbReference type="GO" id="GO:0030148">
    <property type="term" value="P:sphingolipid biosynthetic process"/>
    <property type="evidence" value="ECO:0007669"/>
    <property type="project" value="TreeGrafter"/>
</dbReference>
<feature type="transmembrane region" description="Helical" evidence="10">
    <location>
        <begin position="157"/>
        <end position="175"/>
    </location>
</feature>
<dbReference type="PANTHER" id="PTHR11157:SF17">
    <property type="entry name" value="ELONGATION OF VERY LONG CHAIN FATTY ACIDS PROTEIN 6"/>
    <property type="match status" value="1"/>
</dbReference>
<dbReference type="InterPro" id="IPR030457">
    <property type="entry name" value="ELO_CS"/>
</dbReference>
<feature type="transmembrane region" description="Helical" evidence="10">
    <location>
        <begin position="181"/>
        <end position="199"/>
    </location>
</feature>
<evidence type="ECO:0000313" key="11">
    <source>
        <dbReference type="EMBL" id="CAF1471360.1"/>
    </source>
</evidence>
<comment type="similarity">
    <text evidence="10">Belongs to the ELO family.</text>
</comment>
<evidence type="ECO:0000256" key="1">
    <source>
        <dbReference type="ARBA" id="ARBA00004141"/>
    </source>
</evidence>
<sequence>MLNESYFFLNRWIRDPNGMYHPYVFNFEMKMFDHNYSQLTQKYMEKYWWSSLIYAFVYVLLVFYGRKLMSSHVTGYNLRFYLIIWNCTLAAFSIWGTVRSLPEMIYSLSQHGLHYSICDKSYKYGVTGYWAWLFMLSKTPEMIDTLFIVLRKQKLMFLHWFHHASVLIYCFYSYGYFQSSGRWFVCMNFIVHSLMYSYYALRALQIRVPLLIQQTITLLQLIQMALGCFVNIKAYEYKSNRLKCSVSYENIFWSISLYSAYLILFIHFFYVSYLTNNRKPKEDNEQQQKKIK</sequence>
<dbReference type="EMBL" id="CAJNOQ010020563">
    <property type="protein sequence ID" value="CAF1471360.1"/>
    <property type="molecule type" value="Genomic_DNA"/>
</dbReference>
<dbReference type="Proteomes" id="UP000681722">
    <property type="component" value="Unassembled WGS sequence"/>
</dbReference>
<dbReference type="InterPro" id="IPR002076">
    <property type="entry name" value="ELO_fam"/>
</dbReference>
<keyword evidence="8 10" id="KW-0472">Membrane</keyword>
<keyword evidence="9 10" id="KW-0275">Fatty acid biosynthesis</keyword>
<dbReference type="EC" id="2.3.1.199" evidence="10"/>
<evidence type="ECO:0000256" key="8">
    <source>
        <dbReference type="ARBA" id="ARBA00023136"/>
    </source>
</evidence>
<evidence type="ECO:0000256" key="9">
    <source>
        <dbReference type="ARBA" id="ARBA00023160"/>
    </source>
</evidence>
<proteinExistence type="inferred from homology"/>
<dbReference type="GO" id="GO:0042761">
    <property type="term" value="P:very long-chain fatty acid biosynthetic process"/>
    <property type="evidence" value="ECO:0007669"/>
    <property type="project" value="TreeGrafter"/>
</dbReference>
<evidence type="ECO:0000256" key="3">
    <source>
        <dbReference type="ARBA" id="ARBA00022679"/>
    </source>
</evidence>
<keyword evidence="3 10" id="KW-0808">Transferase</keyword>
<evidence type="ECO:0000256" key="5">
    <source>
        <dbReference type="ARBA" id="ARBA00022832"/>
    </source>
</evidence>
<dbReference type="AlphaFoldDB" id="A0A815R5K0"/>
<comment type="catalytic activity">
    <reaction evidence="10">
        <text>a very-long-chain acyl-CoA + malonyl-CoA + H(+) = a very-long-chain 3-oxoacyl-CoA + CO2 + CoA</text>
        <dbReference type="Rhea" id="RHEA:32727"/>
        <dbReference type="ChEBI" id="CHEBI:15378"/>
        <dbReference type="ChEBI" id="CHEBI:16526"/>
        <dbReference type="ChEBI" id="CHEBI:57287"/>
        <dbReference type="ChEBI" id="CHEBI:57384"/>
        <dbReference type="ChEBI" id="CHEBI:90725"/>
        <dbReference type="ChEBI" id="CHEBI:90736"/>
        <dbReference type="EC" id="2.3.1.199"/>
    </reaction>
</comment>
<dbReference type="GO" id="GO:0034625">
    <property type="term" value="P:fatty acid elongation, monounsaturated fatty acid"/>
    <property type="evidence" value="ECO:0007669"/>
    <property type="project" value="TreeGrafter"/>
</dbReference>
<organism evidence="11 13">
    <name type="scientific">Didymodactylos carnosus</name>
    <dbReference type="NCBI Taxonomy" id="1234261"/>
    <lineage>
        <taxon>Eukaryota</taxon>
        <taxon>Metazoa</taxon>
        <taxon>Spiralia</taxon>
        <taxon>Gnathifera</taxon>
        <taxon>Rotifera</taxon>
        <taxon>Eurotatoria</taxon>
        <taxon>Bdelloidea</taxon>
        <taxon>Philodinida</taxon>
        <taxon>Philodinidae</taxon>
        <taxon>Didymodactylos</taxon>
    </lineage>
</organism>
<dbReference type="GO" id="GO:0034626">
    <property type="term" value="P:fatty acid elongation, polyunsaturated fatty acid"/>
    <property type="evidence" value="ECO:0007669"/>
    <property type="project" value="TreeGrafter"/>
</dbReference>
<feature type="transmembrane region" description="Helical" evidence="10">
    <location>
        <begin position="47"/>
        <end position="66"/>
    </location>
</feature>
<keyword evidence="6 10" id="KW-1133">Transmembrane helix</keyword>
<dbReference type="OrthoDB" id="10259681at2759"/>
<comment type="subcellular location">
    <subcellularLocation>
        <location evidence="1">Membrane</location>
        <topology evidence="1">Multi-pass membrane protein</topology>
    </subcellularLocation>
</comment>
<keyword evidence="2 10" id="KW-0444">Lipid biosynthesis</keyword>
<evidence type="ECO:0000256" key="10">
    <source>
        <dbReference type="RuleBase" id="RU361115"/>
    </source>
</evidence>
<dbReference type="GO" id="GO:0005789">
    <property type="term" value="C:endoplasmic reticulum membrane"/>
    <property type="evidence" value="ECO:0007669"/>
    <property type="project" value="TreeGrafter"/>
</dbReference>
<dbReference type="GO" id="GO:0019367">
    <property type="term" value="P:fatty acid elongation, saturated fatty acid"/>
    <property type="evidence" value="ECO:0007669"/>
    <property type="project" value="TreeGrafter"/>
</dbReference>
<dbReference type="EMBL" id="CAJOBC010086031">
    <property type="protein sequence ID" value="CAF4338969.1"/>
    <property type="molecule type" value="Genomic_DNA"/>
</dbReference>
<evidence type="ECO:0000313" key="13">
    <source>
        <dbReference type="Proteomes" id="UP000663829"/>
    </source>
</evidence>
<feature type="transmembrane region" description="Helical" evidence="10">
    <location>
        <begin position="78"/>
        <end position="98"/>
    </location>
</feature>
<keyword evidence="5 10" id="KW-0276">Fatty acid metabolism</keyword>
<evidence type="ECO:0000256" key="7">
    <source>
        <dbReference type="ARBA" id="ARBA00023098"/>
    </source>
</evidence>
<name>A0A815R5K0_9BILA</name>
<accession>A0A815R5K0</accession>
<dbReference type="GO" id="GO:0009922">
    <property type="term" value="F:fatty acid elongase activity"/>
    <property type="evidence" value="ECO:0007669"/>
    <property type="project" value="UniProtKB-EC"/>
</dbReference>
<keyword evidence="4 10" id="KW-0812">Transmembrane</keyword>
<gene>
    <name evidence="11" type="ORF">GPM918_LOCUS35476</name>
    <name evidence="12" type="ORF">SRO942_LOCUS36194</name>
</gene>
<dbReference type="Pfam" id="PF01151">
    <property type="entry name" value="ELO"/>
    <property type="match status" value="1"/>
</dbReference>
<evidence type="ECO:0000256" key="6">
    <source>
        <dbReference type="ARBA" id="ARBA00022989"/>
    </source>
</evidence>
<keyword evidence="7 10" id="KW-0443">Lipid metabolism</keyword>
<dbReference type="PROSITE" id="PS01188">
    <property type="entry name" value="ELO"/>
    <property type="match status" value="1"/>
</dbReference>
<feature type="transmembrane region" description="Helical" evidence="10">
    <location>
        <begin position="252"/>
        <end position="271"/>
    </location>
</feature>
<feature type="transmembrane region" description="Helical" evidence="10">
    <location>
        <begin position="211"/>
        <end position="232"/>
    </location>
</feature>
<evidence type="ECO:0000256" key="4">
    <source>
        <dbReference type="ARBA" id="ARBA00022692"/>
    </source>
</evidence>
<evidence type="ECO:0000256" key="2">
    <source>
        <dbReference type="ARBA" id="ARBA00022516"/>
    </source>
</evidence>
<dbReference type="PANTHER" id="PTHR11157">
    <property type="entry name" value="FATTY ACID ACYL TRANSFERASE-RELATED"/>
    <property type="match status" value="1"/>
</dbReference>
<reference evidence="11" key="1">
    <citation type="submission" date="2021-02" db="EMBL/GenBank/DDBJ databases">
        <authorList>
            <person name="Nowell W R."/>
        </authorList>
    </citation>
    <scope>NUCLEOTIDE SEQUENCE</scope>
</reference>
<evidence type="ECO:0000313" key="12">
    <source>
        <dbReference type="EMBL" id="CAF4338969.1"/>
    </source>
</evidence>
<keyword evidence="13" id="KW-1185">Reference proteome</keyword>
<dbReference type="Proteomes" id="UP000663829">
    <property type="component" value="Unassembled WGS sequence"/>
</dbReference>
<comment type="caution">
    <text evidence="11">The sequence shown here is derived from an EMBL/GenBank/DDBJ whole genome shotgun (WGS) entry which is preliminary data.</text>
</comment>
<protein>
    <recommendedName>
        <fullName evidence="10">Elongation of very long chain fatty acids protein</fullName>
        <ecNumber evidence="10">2.3.1.199</ecNumber>
    </recommendedName>
    <alternativeName>
        <fullName evidence="10">Very-long-chain 3-oxoacyl-CoA synthase</fullName>
    </alternativeName>
</protein>